<dbReference type="RefSeq" id="WP_168488995.1">
    <property type="nucleotide sequence ID" value="NZ_JAAZSQ010000028.1"/>
</dbReference>
<reference evidence="2 3" key="1">
    <citation type="submission" date="2020-04" db="EMBL/GenBank/DDBJ databases">
        <title>Arthrobacter sp. nov.</title>
        <authorList>
            <person name="Liu S."/>
        </authorList>
    </citation>
    <scope>NUCLEOTIDE SEQUENCE [LARGE SCALE GENOMIC DNA]</scope>
    <source>
        <strain evidence="2 3">E918</strain>
    </source>
</reference>
<dbReference type="Proteomes" id="UP000544090">
    <property type="component" value="Unassembled WGS sequence"/>
</dbReference>
<keyword evidence="3" id="KW-1185">Reference proteome</keyword>
<proteinExistence type="predicted"/>
<gene>
    <name evidence="2" type="ORF">HGG74_19185</name>
</gene>
<protein>
    <submittedName>
        <fullName evidence="2">Uncharacterized protein</fullName>
    </submittedName>
</protein>
<feature type="region of interest" description="Disordered" evidence="1">
    <location>
        <begin position="37"/>
        <end position="59"/>
    </location>
</feature>
<comment type="caution">
    <text evidence="2">The sequence shown here is derived from an EMBL/GenBank/DDBJ whole genome shotgun (WGS) entry which is preliminary data.</text>
</comment>
<dbReference type="AlphaFoldDB" id="A0A7X6K7K2"/>
<dbReference type="EMBL" id="JAAZSQ010000028">
    <property type="protein sequence ID" value="NKX56608.1"/>
    <property type="molecule type" value="Genomic_DNA"/>
</dbReference>
<name>A0A7X6K7K2_9MICC</name>
<accession>A0A7X6K7K2</accession>
<evidence type="ECO:0000256" key="1">
    <source>
        <dbReference type="SAM" id="MobiDB-lite"/>
    </source>
</evidence>
<evidence type="ECO:0000313" key="2">
    <source>
        <dbReference type="EMBL" id="NKX56608.1"/>
    </source>
</evidence>
<sequence length="59" mass="6263">MSGFLPELIALFMGAEINPGEVFGLTLPPGQAAEPYQAMDERRQGPAHPLPQASVTVTL</sequence>
<organism evidence="2 3">
    <name type="scientific">Arthrobacter mobilis</name>
    <dbReference type="NCBI Taxonomy" id="2724944"/>
    <lineage>
        <taxon>Bacteria</taxon>
        <taxon>Bacillati</taxon>
        <taxon>Actinomycetota</taxon>
        <taxon>Actinomycetes</taxon>
        <taxon>Micrococcales</taxon>
        <taxon>Micrococcaceae</taxon>
        <taxon>Arthrobacter</taxon>
    </lineage>
</organism>
<evidence type="ECO:0000313" key="3">
    <source>
        <dbReference type="Proteomes" id="UP000544090"/>
    </source>
</evidence>